<dbReference type="PROSITE" id="PS51620">
    <property type="entry name" value="SAM_TRM61"/>
    <property type="match status" value="1"/>
</dbReference>
<gene>
    <name evidence="11" type="ORF">MCOR_50949</name>
</gene>
<feature type="compositionally biased region" description="Polar residues" evidence="9">
    <location>
        <begin position="325"/>
        <end position="350"/>
    </location>
</feature>
<keyword evidence="3 11" id="KW-0489">Methyltransferase</keyword>
<dbReference type="EMBL" id="CACVKT020008931">
    <property type="protein sequence ID" value="CAC5418518.1"/>
    <property type="molecule type" value="Genomic_DNA"/>
</dbReference>
<comment type="catalytic activity">
    <reaction evidence="8">
        <text>an adenosine in mRNA + S-adenosyl-L-methionine = an N(1)-methyladenosine in mRNA + S-adenosyl-L-homocysteine + H(+)</text>
        <dbReference type="Rhea" id="RHEA:55392"/>
        <dbReference type="Rhea" id="RHEA-COMP:12414"/>
        <dbReference type="Rhea" id="RHEA-COMP:12415"/>
        <dbReference type="ChEBI" id="CHEBI:15378"/>
        <dbReference type="ChEBI" id="CHEBI:57856"/>
        <dbReference type="ChEBI" id="CHEBI:59789"/>
        <dbReference type="ChEBI" id="CHEBI:74411"/>
        <dbReference type="ChEBI" id="CHEBI:74491"/>
    </reaction>
</comment>
<dbReference type="Gene3D" id="3.40.50.150">
    <property type="entry name" value="Vaccinia Virus protein VP39"/>
    <property type="match status" value="1"/>
</dbReference>
<evidence type="ECO:0000313" key="12">
    <source>
        <dbReference type="Proteomes" id="UP000507470"/>
    </source>
</evidence>
<keyword evidence="4 11" id="KW-0808">Transferase</keyword>
<dbReference type="GO" id="GO:0005634">
    <property type="term" value="C:nucleus"/>
    <property type="evidence" value="ECO:0007669"/>
    <property type="project" value="UniProtKB-SubCell"/>
</dbReference>
<dbReference type="Pfam" id="PF08704">
    <property type="entry name" value="GCD14"/>
    <property type="match status" value="1"/>
</dbReference>
<evidence type="ECO:0000313" key="11">
    <source>
        <dbReference type="EMBL" id="CAC5418518.1"/>
    </source>
</evidence>
<dbReference type="InterPro" id="IPR049470">
    <property type="entry name" value="TRM61_C"/>
</dbReference>
<keyword evidence="12" id="KW-1185">Reference proteome</keyword>
<keyword evidence="7" id="KW-0539">Nucleus</keyword>
<dbReference type="EC" id="2.1.1.220" evidence="2"/>
<evidence type="ECO:0000256" key="3">
    <source>
        <dbReference type="ARBA" id="ARBA00022603"/>
    </source>
</evidence>
<feature type="region of interest" description="Disordered" evidence="9">
    <location>
        <begin position="315"/>
        <end position="370"/>
    </location>
</feature>
<dbReference type="GO" id="GO:0031515">
    <property type="term" value="C:tRNA (m1A) methyltransferase complex"/>
    <property type="evidence" value="ECO:0007669"/>
    <property type="project" value="InterPro"/>
</dbReference>
<evidence type="ECO:0000256" key="2">
    <source>
        <dbReference type="ARBA" id="ARBA00012796"/>
    </source>
</evidence>
<dbReference type="AlphaFoldDB" id="A0A6J8EDZ6"/>
<accession>A0A6J8EDZ6</accession>
<dbReference type="InterPro" id="IPR014816">
    <property type="entry name" value="tRNA_MeTrfase_Gcd14"/>
</dbReference>
<proteinExistence type="predicted"/>
<evidence type="ECO:0000256" key="7">
    <source>
        <dbReference type="ARBA" id="ARBA00023242"/>
    </source>
</evidence>
<dbReference type="Gene3D" id="3.10.330.20">
    <property type="match status" value="1"/>
</dbReference>
<dbReference type="GO" id="GO:0160107">
    <property type="term" value="F:tRNA (adenine(58)-N1)-methyltransferase activity"/>
    <property type="evidence" value="ECO:0007669"/>
    <property type="project" value="UniProtKB-EC"/>
</dbReference>
<dbReference type="InterPro" id="IPR029063">
    <property type="entry name" value="SAM-dependent_MTases_sf"/>
</dbReference>
<keyword evidence="6" id="KW-0819">tRNA processing</keyword>
<evidence type="ECO:0000259" key="10">
    <source>
        <dbReference type="Pfam" id="PF08704"/>
    </source>
</evidence>
<evidence type="ECO:0000256" key="9">
    <source>
        <dbReference type="SAM" id="MobiDB-lite"/>
    </source>
</evidence>
<comment type="subcellular location">
    <subcellularLocation>
        <location evidence="1">Nucleus</location>
    </subcellularLocation>
</comment>
<keyword evidence="5" id="KW-0949">S-adenosyl-L-methionine</keyword>
<evidence type="ECO:0000256" key="5">
    <source>
        <dbReference type="ARBA" id="ARBA00022691"/>
    </source>
</evidence>
<protein>
    <recommendedName>
        <fullName evidence="2">tRNA (adenine(58)-N(1))-methyltransferase</fullName>
        <ecNumber evidence="2">2.1.1.220</ecNumber>
    </recommendedName>
</protein>
<dbReference type="PANTHER" id="PTHR12133">
    <property type="entry name" value="TRNA (ADENINE(58)-N(1))-METHYLTRANSFERASE"/>
    <property type="match status" value="1"/>
</dbReference>
<dbReference type="SUPFAM" id="SSF53335">
    <property type="entry name" value="S-adenosyl-L-methionine-dependent methyltransferases"/>
    <property type="match status" value="1"/>
</dbReference>
<dbReference type="OrthoDB" id="1925287at2759"/>
<organism evidence="11 12">
    <name type="scientific">Mytilus coruscus</name>
    <name type="common">Sea mussel</name>
    <dbReference type="NCBI Taxonomy" id="42192"/>
    <lineage>
        <taxon>Eukaryota</taxon>
        <taxon>Metazoa</taxon>
        <taxon>Spiralia</taxon>
        <taxon>Lophotrochozoa</taxon>
        <taxon>Mollusca</taxon>
        <taxon>Bivalvia</taxon>
        <taxon>Autobranchia</taxon>
        <taxon>Pteriomorphia</taxon>
        <taxon>Mytilida</taxon>
        <taxon>Mytiloidea</taxon>
        <taxon>Mytilidae</taxon>
        <taxon>Mytilinae</taxon>
        <taxon>Mytilus</taxon>
    </lineage>
</organism>
<name>A0A6J8EDZ6_MYTCO</name>
<sequence length="370" mass="41487">MSFKEYKTNIEENDTAILYLGFDNMHAIKVVKGQTFQTKFGALRLSNLIGKPYGSRIQCPKGYLYVLYPTPELWTQNLPHRTQILYSTDISLVTLQLDLKPGSVVVESVTSEAYTRSNKITPRLLILGKRTFESDNGLCGDLINELSHYFSVHSCDAINDILSEIPNVEACLFLLSESSLAQSDTLALIQQVKLTNVPVLFIRTPNLTFPEHANRERSLSSCSAHGTERCSPISLPLPPISRTPNYLNIDSNFIFDNINSIQDVCKNAIEYMHGDLSRCLKQITAYFNVKTQTPVYKTDAFEQLNMRANSLSIKQNSTARHDNQSAKQQHSIQHCTSSPAQHQNSLSMQVSLPAKDDLPSIRVNSSPDSR</sequence>
<evidence type="ECO:0000256" key="4">
    <source>
        <dbReference type="ARBA" id="ARBA00022679"/>
    </source>
</evidence>
<reference evidence="11 12" key="1">
    <citation type="submission" date="2020-06" db="EMBL/GenBank/DDBJ databases">
        <authorList>
            <person name="Li R."/>
            <person name="Bekaert M."/>
        </authorList>
    </citation>
    <scope>NUCLEOTIDE SEQUENCE [LARGE SCALE GENOMIC DNA]</scope>
    <source>
        <strain evidence="12">wild</strain>
    </source>
</reference>
<feature type="domain" description="tRNA (adenine(58)-N(1))-methyltransferase catalytic subunit TRM61 C-terminal" evidence="10">
    <location>
        <begin position="62"/>
        <end position="113"/>
    </location>
</feature>
<evidence type="ECO:0000256" key="8">
    <source>
        <dbReference type="ARBA" id="ARBA00048481"/>
    </source>
</evidence>
<dbReference type="FunFam" id="3.10.330.20:FF:000002">
    <property type="entry name" value="tRNA (adenine(58)-N(1))-methyltransferase catalytic subunit TRMT61A"/>
    <property type="match status" value="1"/>
</dbReference>
<evidence type="ECO:0000256" key="6">
    <source>
        <dbReference type="ARBA" id="ARBA00022694"/>
    </source>
</evidence>
<dbReference type="GO" id="GO:0030488">
    <property type="term" value="P:tRNA methylation"/>
    <property type="evidence" value="ECO:0007669"/>
    <property type="project" value="InterPro"/>
</dbReference>
<dbReference type="Proteomes" id="UP000507470">
    <property type="component" value="Unassembled WGS sequence"/>
</dbReference>
<dbReference type="PANTHER" id="PTHR12133:SF2">
    <property type="entry name" value="TRNA (ADENINE(58)-N(1))-METHYLTRANSFERASE CATALYTIC SUBUNIT TRMT61A"/>
    <property type="match status" value="1"/>
</dbReference>
<evidence type="ECO:0000256" key="1">
    <source>
        <dbReference type="ARBA" id="ARBA00004123"/>
    </source>
</evidence>